<dbReference type="InterPro" id="IPR038720">
    <property type="entry name" value="YprB_RNase_H-like_dom"/>
</dbReference>
<dbReference type="Gene3D" id="3.30.420.10">
    <property type="entry name" value="Ribonuclease H-like superfamily/Ribonuclease H"/>
    <property type="match status" value="1"/>
</dbReference>
<feature type="region of interest" description="Disordered" evidence="1">
    <location>
        <begin position="10"/>
        <end position="31"/>
    </location>
</feature>
<dbReference type="SUPFAM" id="SSF53098">
    <property type="entry name" value="Ribonuclease H-like"/>
    <property type="match status" value="1"/>
</dbReference>
<protein>
    <recommendedName>
        <fullName evidence="2">YprB ribonuclease H-like domain-containing protein</fullName>
    </recommendedName>
</protein>
<dbReference type="Proteomes" id="UP000712673">
    <property type="component" value="Unassembled WGS sequence"/>
</dbReference>
<gene>
    <name evidence="3" type="ORF">FJZ47_15565</name>
</gene>
<feature type="domain" description="YprB ribonuclease H-like" evidence="2">
    <location>
        <begin position="109"/>
        <end position="276"/>
    </location>
</feature>
<dbReference type="AlphaFoldDB" id="A0A937W1N0"/>
<dbReference type="Pfam" id="PF13482">
    <property type="entry name" value="RNase_H_2"/>
    <property type="match status" value="1"/>
</dbReference>
<evidence type="ECO:0000313" key="3">
    <source>
        <dbReference type="EMBL" id="MBM3225201.1"/>
    </source>
</evidence>
<comment type="caution">
    <text evidence="3">The sequence shown here is derived from an EMBL/GenBank/DDBJ whole genome shotgun (WGS) entry which is preliminary data.</text>
</comment>
<dbReference type="EMBL" id="VGLS01000509">
    <property type="protein sequence ID" value="MBM3225201.1"/>
    <property type="molecule type" value="Genomic_DNA"/>
</dbReference>
<feature type="compositionally biased region" description="Pro residues" evidence="1">
    <location>
        <begin position="17"/>
        <end position="28"/>
    </location>
</feature>
<feature type="non-terminal residue" evidence="3">
    <location>
        <position position="366"/>
    </location>
</feature>
<reference evidence="3" key="1">
    <citation type="submission" date="2019-03" db="EMBL/GenBank/DDBJ databases">
        <title>Lake Tanganyika Metagenome-Assembled Genomes (MAGs).</title>
        <authorList>
            <person name="Tran P."/>
        </authorList>
    </citation>
    <scope>NUCLEOTIDE SEQUENCE</scope>
    <source>
        <strain evidence="3">K_DeepCast_65m_m2_066</strain>
    </source>
</reference>
<proteinExistence type="predicted"/>
<evidence type="ECO:0000256" key="1">
    <source>
        <dbReference type="SAM" id="MobiDB-lite"/>
    </source>
</evidence>
<name>A0A937W1N0_UNCTE</name>
<dbReference type="InterPro" id="IPR036397">
    <property type="entry name" value="RNaseH_sf"/>
</dbReference>
<dbReference type="GO" id="GO:0003676">
    <property type="term" value="F:nucleic acid binding"/>
    <property type="evidence" value="ECO:0007669"/>
    <property type="project" value="InterPro"/>
</dbReference>
<accession>A0A937W1N0</accession>
<organism evidence="3 4">
    <name type="scientific">Tectimicrobiota bacterium</name>
    <dbReference type="NCBI Taxonomy" id="2528274"/>
    <lineage>
        <taxon>Bacteria</taxon>
        <taxon>Pseudomonadati</taxon>
        <taxon>Nitrospinota/Tectimicrobiota group</taxon>
        <taxon>Candidatus Tectimicrobiota</taxon>
    </lineage>
</organism>
<sequence length="366" mass="41068">MELRQRLTLLRSQSGAPPCPAAPPPPAGPVSVAERMQRLRGVPHPDSHSSRDVQTAALLGGEVLAAGLIVVEQRFALTHQHGQRYLTSITGLQQPLPLLDQALPAEHMVFLDTETTGLAGGTGTVAFLLGVGRIAGDTLSVRQFFLTGFRGEAAMLQAVATWVSDSSYLVTFNGKSFDLPLLTTRYRLARLADPFRDIQHIDLFHPTRRAFQRQWPDCRLQTAEQRLLGFRRQHDLPAHLVPEAWFAFVRRGTTTKLPALLEHNRWDLVSLVALLPTLTEAFHRPAEHGADVTAIARYWRMRGDEQRALTYLQAHEWHLDVTGLLDLAALYKRQRCWSAAVAIWHRLEAQRSVAALEELAKYYEHV</sequence>
<evidence type="ECO:0000259" key="2">
    <source>
        <dbReference type="Pfam" id="PF13482"/>
    </source>
</evidence>
<dbReference type="PANTHER" id="PTHR38462">
    <property type="entry name" value="EXONUCLEASE-LIKE PROTEIN"/>
    <property type="match status" value="1"/>
</dbReference>
<dbReference type="PANTHER" id="PTHR38462:SF1">
    <property type="entry name" value="YPRB RIBONUCLEASE H-LIKE DOMAIN-CONTAINING PROTEIN"/>
    <property type="match status" value="1"/>
</dbReference>
<dbReference type="InterPro" id="IPR012337">
    <property type="entry name" value="RNaseH-like_sf"/>
</dbReference>
<evidence type="ECO:0000313" key="4">
    <source>
        <dbReference type="Proteomes" id="UP000712673"/>
    </source>
</evidence>